<dbReference type="PRINTS" id="PR01959">
    <property type="entry name" value="SBIMPHPHTASE"/>
</dbReference>
<dbReference type="SUPFAM" id="SSF56655">
    <property type="entry name" value="Carbohydrate phosphatase"/>
    <property type="match status" value="1"/>
</dbReference>
<comment type="subcellular location">
    <subcellularLocation>
        <location evidence="3">Cytoplasm</location>
    </subcellularLocation>
</comment>
<keyword evidence="11" id="KW-0694">RNA-binding</keyword>
<feature type="binding site" evidence="15">
    <location>
        <position position="118"/>
    </location>
    <ligand>
        <name>Mg(2+)</name>
        <dbReference type="ChEBI" id="CHEBI:18420"/>
        <label>1</label>
        <note>catalytic</note>
    </ligand>
</feature>
<evidence type="ECO:0000256" key="6">
    <source>
        <dbReference type="ARBA" id="ARBA00022517"/>
    </source>
</evidence>
<keyword evidence="7 15" id="KW-0479">Metal-binding</keyword>
<dbReference type="InterPro" id="IPR020583">
    <property type="entry name" value="Inositol_monoP_metal-BS"/>
</dbReference>
<accession>A0A831A3U5</accession>
<evidence type="ECO:0000256" key="13">
    <source>
        <dbReference type="ARBA" id="ARBA00023163"/>
    </source>
</evidence>
<comment type="cofactor">
    <cofactor evidence="2 15 16">
        <name>Mg(2+)</name>
        <dbReference type="ChEBI" id="CHEBI:18420"/>
    </cofactor>
</comment>
<feature type="binding site" evidence="15">
    <location>
        <position position="137"/>
    </location>
    <ligand>
        <name>Mg(2+)</name>
        <dbReference type="ChEBI" id="CHEBI:18420"/>
        <label>1</label>
        <note>catalytic</note>
    </ligand>
</feature>
<dbReference type="GO" id="GO:0008934">
    <property type="term" value="F:inositol monophosphate 1-phosphatase activity"/>
    <property type="evidence" value="ECO:0007669"/>
    <property type="project" value="InterPro"/>
</dbReference>
<evidence type="ECO:0000256" key="16">
    <source>
        <dbReference type="RuleBase" id="RU364068"/>
    </source>
</evidence>
<dbReference type="PANTHER" id="PTHR20854">
    <property type="entry name" value="INOSITOL MONOPHOSPHATASE"/>
    <property type="match status" value="1"/>
</dbReference>
<evidence type="ECO:0000256" key="4">
    <source>
        <dbReference type="ARBA" id="ARBA00009759"/>
    </source>
</evidence>
<feature type="binding site" evidence="15">
    <location>
        <position position="135"/>
    </location>
    <ligand>
        <name>Mg(2+)</name>
        <dbReference type="ChEBI" id="CHEBI:18420"/>
        <label>1</label>
        <note>catalytic</note>
    </ligand>
</feature>
<dbReference type="GO" id="GO:0007165">
    <property type="term" value="P:signal transduction"/>
    <property type="evidence" value="ECO:0007669"/>
    <property type="project" value="TreeGrafter"/>
</dbReference>
<evidence type="ECO:0000313" key="17">
    <source>
        <dbReference type="EMBL" id="CCO94611.1"/>
    </source>
</evidence>
<dbReference type="GO" id="GO:0046872">
    <property type="term" value="F:metal ion binding"/>
    <property type="evidence" value="ECO:0007669"/>
    <property type="project" value="UniProtKB-KW"/>
</dbReference>
<dbReference type="InterPro" id="IPR020550">
    <property type="entry name" value="Inositol_monophosphatase_CS"/>
</dbReference>
<comment type="similarity">
    <text evidence="4 16">Belongs to the inositol monophosphatase superfamily.</text>
</comment>
<evidence type="ECO:0000256" key="8">
    <source>
        <dbReference type="ARBA" id="ARBA00022801"/>
    </source>
</evidence>
<keyword evidence="14" id="KW-0143">Chaperone</keyword>
<reference evidence="17 18" key="2">
    <citation type="submission" date="2013-04" db="EMBL/GenBank/DDBJ databases">
        <title>Comparative genomics of 12 strains of Erwinia amylovora identifies a pan-genome with a large conserved core and provides insights into host specificity.</title>
        <authorList>
            <person name="Mann R.A."/>
            <person name="Smits T.H.M."/>
            <person name="Buehlmann A."/>
            <person name="Blom J."/>
            <person name="Goesmann A."/>
            <person name="Frey J.E."/>
            <person name="Plummer K.M."/>
            <person name="Beer S.V."/>
            <person name="Luck J."/>
            <person name="Duffy B."/>
            <person name="Rodoni B."/>
        </authorList>
    </citation>
    <scope>NUCLEOTIDE SEQUENCE [LARGE SCALE GENOMIC DNA]</scope>
    <source>
        <strain evidence="18">CFBP 1232</strain>
    </source>
</reference>
<name>A0A831A3U5_ERWAM</name>
<dbReference type="GO" id="GO:0006020">
    <property type="term" value="P:inositol metabolic process"/>
    <property type="evidence" value="ECO:0007669"/>
    <property type="project" value="TreeGrafter"/>
</dbReference>
<gene>
    <name evidence="17" type="ORF">BN437_2701</name>
</gene>
<dbReference type="GO" id="GO:0003723">
    <property type="term" value="F:RNA binding"/>
    <property type="evidence" value="ECO:0007669"/>
    <property type="project" value="UniProtKB-KW"/>
</dbReference>
<dbReference type="GO" id="GO:0042254">
    <property type="term" value="P:ribosome biogenesis"/>
    <property type="evidence" value="ECO:0007669"/>
    <property type="project" value="UniProtKB-KW"/>
</dbReference>
<evidence type="ECO:0000256" key="7">
    <source>
        <dbReference type="ARBA" id="ARBA00022723"/>
    </source>
</evidence>
<dbReference type="Proteomes" id="UP000013111">
    <property type="component" value="Unassembled WGS sequence"/>
</dbReference>
<dbReference type="InterPro" id="IPR022337">
    <property type="entry name" value="Inositol_monophosphatase_SuhB"/>
</dbReference>
<evidence type="ECO:0000256" key="15">
    <source>
        <dbReference type="PIRSR" id="PIRSR600760-2"/>
    </source>
</evidence>
<dbReference type="Pfam" id="PF00459">
    <property type="entry name" value="Inositol_P"/>
    <property type="match status" value="1"/>
</dbReference>
<dbReference type="CDD" id="cd01639">
    <property type="entry name" value="IMPase"/>
    <property type="match status" value="1"/>
</dbReference>
<keyword evidence="8 16" id="KW-0378">Hydrolase</keyword>
<feature type="binding site" evidence="15">
    <location>
        <position position="263"/>
    </location>
    <ligand>
        <name>Mg(2+)</name>
        <dbReference type="ChEBI" id="CHEBI:18420"/>
        <label>1</label>
        <note>catalytic</note>
    </ligand>
</feature>
<feature type="binding site" evidence="15">
    <location>
        <position position="138"/>
    </location>
    <ligand>
        <name>Mg(2+)</name>
        <dbReference type="ChEBI" id="CHEBI:18420"/>
        <label>1</label>
        <note>catalytic</note>
    </ligand>
</feature>
<dbReference type="FunFam" id="3.40.190.80:FF:000004">
    <property type="entry name" value="Inositol-1-monophosphatase"/>
    <property type="match status" value="1"/>
</dbReference>
<keyword evidence="13" id="KW-0804">Transcription</keyword>
<dbReference type="Gene3D" id="3.30.540.10">
    <property type="entry name" value="Fructose-1,6-Bisphosphatase, subunit A, domain 1"/>
    <property type="match status" value="1"/>
</dbReference>
<keyword evidence="12" id="KW-0805">Transcription regulation</keyword>
<keyword evidence="9" id="KW-0889">Transcription antitermination</keyword>
<evidence type="ECO:0000256" key="10">
    <source>
        <dbReference type="ARBA" id="ARBA00022842"/>
    </source>
</evidence>
<organism evidence="17 18">
    <name type="scientific">Erwinia amylovora NBRC 12687 = CFBP 1232</name>
    <dbReference type="NCBI Taxonomy" id="1219359"/>
    <lineage>
        <taxon>Bacteria</taxon>
        <taxon>Pseudomonadati</taxon>
        <taxon>Pseudomonadota</taxon>
        <taxon>Gammaproteobacteria</taxon>
        <taxon>Enterobacterales</taxon>
        <taxon>Erwiniaceae</taxon>
        <taxon>Erwinia</taxon>
    </lineage>
</organism>
<comment type="catalytic activity">
    <reaction evidence="1 16">
        <text>a myo-inositol phosphate + H2O = myo-inositol + phosphate</text>
        <dbReference type="Rhea" id="RHEA:24056"/>
        <dbReference type="ChEBI" id="CHEBI:15377"/>
        <dbReference type="ChEBI" id="CHEBI:17268"/>
        <dbReference type="ChEBI" id="CHEBI:43474"/>
        <dbReference type="ChEBI" id="CHEBI:84139"/>
        <dbReference type="EC" id="3.1.3.25"/>
    </reaction>
</comment>
<proteinExistence type="inferred from homology"/>
<dbReference type="GO" id="GO:0005737">
    <property type="term" value="C:cytoplasm"/>
    <property type="evidence" value="ECO:0007669"/>
    <property type="project" value="UniProtKB-SubCell"/>
</dbReference>
<dbReference type="InterPro" id="IPR000760">
    <property type="entry name" value="Inositol_monophosphatase-like"/>
</dbReference>
<evidence type="ECO:0000256" key="9">
    <source>
        <dbReference type="ARBA" id="ARBA00022814"/>
    </source>
</evidence>
<evidence type="ECO:0000313" key="18">
    <source>
        <dbReference type="Proteomes" id="UP000013111"/>
    </source>
</evidence>
<dbReference type="PRINTS" id="PR00377">
    <property type="entry name" value="IMPHPHTASES"/>
</dbReference>
<keyword evidence="10 15" id="KW-0460">Magnesium</keyword>
<dbReference type="NCBIfam" id="NF008027">
    <property type="entry name" value="PRK10757.1"/>
    <property type="match status" value="1"/>
</dbReference>
<dbReference type="GO" id="GO:0046854">
    <property type="term" value="P:phosphatidylinositol phosphate biosynthetic process"/>
    <property type="evidence" value="ECO:0007669"/>
    <property type="project" value="InterPro"/>
</dbReference>
<evidence type="ECO:0000256" key="12">
    <source>
        <dbReference type="ARBA" id="ARBA00023015"/>
    </source>
</evidence>
<comment type="caution">
    <text evidence="17">The sequence shown here is derived from an EMBL/GenBank/DDBJ whole genome shotgun (WGS) entry which is preliminary data.</text>
</comment>
<evidence type="ECO:0000256" key="5">
    <source>
        <dbReference type="ARBA" id="ARBA00022490"/>
    </source>
</evidence>
<dbReference type="AlphaFoldDB" id="A0A831A3U5"/>
<dbReference type="Gene3D" id="3.40.190.80">
    <property type="match status" value="1"/>
</dbReference>
<dbReference type="PANTHER" id="PTHR20854:SF4">
    <property type="entry name" value="INOSITOL-1-MONOPHOSPHATASE-RELATED"/>
    <property type="match status" value="1"/>
</dbReference>
<evidence type="ECO:0000256" key="2">
    <source>
        <dbReference type="ARBA" id="ARBA00001946"/>
    </source>
</evidence>
<reference evidence="17 18" key="1">
    <citation type="submission" date="2012-11" db="EMBL/GenBank/DDBJ databases">
        <authorList>
            <person name="Linke B."/>
        </authorList>
    </citation>
    <scope>NUCLEOTIDE SEQUENCE [LARGE SCALE GENOMIC DNA]</scope>
    <source>
        <strain evidence="18">CFBP 1232</strain>
    </source>
</reference>
<protein>
    <recommendedName>
        <fullName evidence="16">Inositol-1-monophosphatase</fullName>
        <ecNumber evidence="16">3.1.3.25</ecNumber>
    </recommendedName>
</protein>
<dbReference type="EC" id="3.1.3.25" evidence="16"/>
<dbReference type="FunFam" id="3.30.540.10:FF:000003">
    <property type="entry name" value="Inositol-1-monophosphatase"/>
    <property type="match status" value="1"/>
</dbReference>
<evidence type="ECO:0000256" key="14">
    <source>
        <dbReference type="ARBA" id="ARBA00023186"/>
    </source>
</evidence>
<keyword evidence="6" id="KW-0690">Ribosome biogenesis</keyword>
<keyword evidence="5" id="KW-0963">Cytoplasm</keyword>
<dbReference type="PROSITE" id="PS00629">
    <property type="entry name" value="IMP_1"/>
    <property type="match status" value="1"/>
</dbReference>
<evidence type="ECO:0000256" key="3">
    <source>
        <dbReference type="ARBA" id="ARBA00004496"/>
    </source>
</evidence>
<dbReference type="GO" id="GO:0031564">
    <property type="term" value="P:transcription antitermination"/>
    <property type="evidence" value="ECO:0007669"/>
    <property type="project" value="UniProtKB-KW"/>
</dbReference>
<evidence type="ECO:0000256" key="11">
    <source>
        <dbReference type="ARBA" id="ARBA00022884"/>
    </source>
</evidence>
<evidence type="ECO:0000256" key="1">
    <source>
        <dbReference type="ARBA" id="ARBA00001033"/>
    </source>
</evidence>
<dbReference type="EMBL" id="CAPB01000033">
    <property type="protein sequence ID" value="CCO94611.1"/>
    <property type="molecule type" value="Genomic_DNA"/>
</dbReference>
<dbReference type="PROSITE" id="PS00630">
    <property type="entry name" value="IMP_2"/>
    <property type="match status" value="1"/>
</dbReference>
<dbReference type="InterPro" id="IPR033942">
    <property type="entry name" value="IMPase"/>
</dbReference>
<sequence>MIKIHNNCSGYKAAGPPGLHLAVQKREKPCAVPLQIFRITRSLTFSETILPMHPMLNIAVRAARKAGNVIAKHYETPDSVEASQKGSNDFVTNVDREAERQIIEVIRKSYPKHTIISEESGELQGEDQDVQWVIDPLDGTTNYIKRLPHFSVSIAVRLKGRTEVAVVYDPMRNELFSAVRGQGAQLNGYRLRGGTARDLDGTILATGFPFKVKQHATPYINIVGKLFTQCADFRRSGSAALDLAYVAAGRVDGYFEIGLKPWDFAAGELLVREAGGLVSDFTGAHGYMHSGNIVAGNPRVVKAMLANMRDELSEALKR</sequence>